<dbReference type="PANTHER" id="PTHR42748">
    <property type="entry name" value="NITROGEN METABOLITE REPRESSION PROTEIN NMRA FAMILY MEMBER"/>
    <property type="match status" value="1"/>
</dbReference>
<dbReference type="SUPFAM" id="SSF51735">
    <property type="entry name" value="NAD(P)-binding Rossmann-fold domains"/>
    <property type="match status" value="1"/>
</dbReference>
<evidence type="ECO:0000313" key="4">
    <source>
        <dbReference type="EMBL" id="SPO06691.1"/>
    </source>
</evidence>
<comment type="similarity">
    <text evidence="1">Belongs to the NmrA-type oxidoreductase family.</text>
</comment>
<keyword evidence="5" id="KW-1185">Reference proteome</keyword>
<gene>
    <name evidence="4" type="ORF">DNG_09384</name>
</gene>
<keyword evidence="2" id="KW-0521">NADP</keyword>
<evidence type="ECO:0000256" key="2">
    <source>
        <dbReference type="ARBA" id="ARBA00022857"/>
    </source>
</evidence>
<comment type="caution">
    <text evidence="4">The sequence shown here is derived from an EMBL/GenBank/DDBJ whole genome shotgun (WGS) entry which is preliminary data.</text>
</comment>
<name>A0AAE8SZ90_9PEZI</name>
<evidence type="ECO:0000259" key="3">
    <source>
        <dbReference type="Pfam" id="PF05368"/>
    </source>
</evidence>
<dbReference type="GO" id="GO:0005634">
    <property type="term" value="C:nucleus"/>
    <property type="evidence" value="ECO:0007669"/>
    <property type="project" value="TreeGrafter"/>
</dbReference>
<dbReference type="AlphaFoldDB" id="A0AAE8SZ90"/>
<dbReference type="EMBL" id="ONZQ02000016">
    <property type="protein sequence ID" value="SPO06691.1"/>
    <property type="molecule type" value="Genomic_DNA"/>
</dbReference>
<dbReference type="Gene3D" id="3.90.25.10">
    <property type="entry name" value="UDP-galactose 4-epimerase, domain 1"/>
    <property type="match status" value="1"/>
</dbReference>
<dbReference type="PANTHER" id="PTHR42748:SF7">
    <property type="entry name" value="NMRA LIKE REDOX SENSOR 1-RELATED"/>
    <property type="match status" value="1"/>
</dbReference>
<dbReference type="CDD" id="cd05251">
    <property type="entry name" value="NmrA_like_SDR_a"/>
    <property type="match status" value="1"/>
</dbReference>
<evidence type="ECO:0000313" key="5">
    <source>
        <dbReference type="Proteomes" id="UP001187682"/>
    </source>
</evidence>
<organism evidence="4 5">
    <name type="scientific">Cephalotrichum gorgonifer</name>
    <dbReference type="NCBI Taxonomy" id="2041049"/>
    <lineage>
        <taxon>Eukaryota</taxon>
        <taxon>Fungi</taxon>
        <taxon>Dikarya</taxon>
        <taxon>Ascomycota</taxon>
        <taxon>Pezizomycotina</taxon>
        <taxon>Sordariomycetes</taxon>
        <taxon>Hypocreomycetidae</taxon>
        <taxon>Microascales</taxon>
        <taxon>Microascaceae</taxon>
        <taxon>Cephalotrichum</taxon>
    </lineage>
</organism>
<dbReference type="InterPro" id="IPR051164">
    <property type="entry name" value="NmrA-like_oxidored"/>
</dbReference>
<proteinExistence type="inferred from homology"/>
<dbReference type="Gene3D" id="3.40.50.720">
    <property type="entry name" value="NAD(P)-binding Rossmann-like Domain"/>
    <property type="match status" value="1"/>
</dbReference>
<reference evidence="4" key="1">
    <citation type="submission" date="2018-03" db="EMBL/GenBank/DDBJ databases">
        <authorList>
            <person name="Guldener U."/>
        </authorList>
    </citation>
    <scope>NUCLEOTIDE SEQUENCE</scope>
</reference>
<dbReference type="InterPro" id="IPR036291">
    <property type="entry name" value="NAD(P)-bd_dom_sf"/>
</dbReference>
<protein>
    <recommendedName>
        <fullName evidence="3">NmrA-like domain-containing protein</fullName>
    </recommendedName>
</protein>
<accession>A0AAE8SZ90</accession>
<evidence type="ECO:0000256" key="1">
    <source>
        <dbReference type="ARBA" id="ARBA00006328"/>
    </source>
</evidence>
<sequence>MSPKIVTVQGAVGNQGNSVALSLLASKTSEFKVRAITRSPDSERAKALEALGAEVVRANSKVKEELVAAFTGSWAAFVNTNTDDPEIGVPGAPTELDIGKIAVDAAAEAGVKVFVYSGMESVEKMTGGKMSSKNFEEKYGVAEYAKTKGFESVINLSPGMYMENFLVSELAPVFGGFPVAPDEEGILNYVHPRWGGNEEQPMIGIEADYGDLVHGILLNPAKYNNRLVQAISESRSAEDTAKDFQEVTGKKARYVVLENVDDFPTFGMRALETVREIYQFCQIDGGLYYGVPNDVDTAAELKAAAAKAQGKEGEDAKLMTMKKFFKAHFPS</sequence>
<feature type="domain" description="NmrA-like" evidence="3">
    <location>
        <begin position="4"/>
        <end position="284"/>
    </location>
</feature>
<dbReference type="InterPro" id="IPR008030">
    <property type="entry name" value="NmrA-like"/>
</dbReference>
<dbReference type="Pfam" id="PF05368">
    <property type="entry name" value="NmrA"/>
    <property type="match status" value="1"/>
</dbReference>
<dbReference type="Proteomes" id="UP001187682">
    <property type="component" value="Unassembled WGS sequence"/>
</dbReference>